<reference evidence="6 7" key="1">
    <citation type="submission" date="2023-07" db="EMBL/GenBank/DDBJ databases">
        <title>Sorghum-associated microbial communities from plants grown in Nebraska, USA.</title>
        <authorList>
            <person name="Schachtman D."/>
        </authorList>
    </citation>
    <scope>NUCLEOTIDE SEQUENCE [LARGE SCALE GENOMIC DNA]</scope>
    <source>
        <strain evidence="6 7">BE314</strain>
    </source>
</reference>
<feature type="transmembrane region" description="Helical" evidence="2">
    <location>
        <begin position="12"/>
        <end position="33"/>
    </location>
</feature>
<dbReference type="EMBL" id="JAVDXU010000007">
    <property type="protein sequence ID" value="MDR7273022.1"/>
    <property type="molecule type" value="Genomic_DNA"/>
</dbReference>
<dbReference type="Pfam" id="PF06761">
    <property type="entry name" value="IcmF-related"/>
    <property type="match status" value="1"/>
</dbReference>
<dbReference type="SUPFAM" id="SSF52540">
    <property type="entry name" value="P-loop containing nucleoside triphosphate hydrolases"/>
    <property type="match status" value="1"/>
</dbReference>
<keyword evidence="2" id="KW-0812">Transmembrane</keyword>
<dbReference type="InterPro" id="IPR017731">
    <property type="entry name" value="TssM1-like"/>
</dbReference>
<organism evidence="6 7">
    <name type="scientific">Roseateles saccharophilus</name>
    <name type="common">Pseudomonas saccharophila</name>
    <dbReference type="NCBI Taxonomy" id="304"/>
    <lineage>
        <taxon>Bacteria</taxon>
        <taxon>Pseudomonadati</taxon>
        <taxon>Pseudomonadota</taxon>
        <taxon>Betaproteobacteria</taxon>
        <taxon>Burkholderiales</taxon>
        <taxon>Sphaerotilaceae</taxon>
        <taxon>Roseateles</taxon>
    </lineage>
</organism>
<dbReference type="Proteomes" id="UP001180453">
    <property type="component" value="Unassembled WGS sequence"/>
</dbReference>
<dbReference type="Pfam" id="PF06744">
    <property type="entry name" value="IcmF_C"/>
    <property type="match status" value="1"/>
</dbReference>
<evidence type="ECO:0000256" key="1">
    <source>
        <dbReference type="SAM" id="MobiDB-lite"/>
    </source>
</evidence>
<feature type="region of interest" description="Disordered" evidence="1">
    <location>
        <begin position="906"/>
        <end position="926"/>
    </location>
</feature>
<protein>
    <submittedName>
        <fullName evidence="6">Type VI secretion system protein ImpL</fullName>
    </submittedName>
</protein>
<dbReference type="PANTHER" id="PTHR36153:SF1">
    <property type="entry name" value="TYPE VI SECRETION SYSTEM COMPONENT TSSM1"/>
    <property type="match status" value="1"/>
</dbReference>
<dbReference type="NCBIfam" id="TIGR03348">
    <property type="entry name" value="VI_IcmF"/>
    <property type="match status" value="1"/>
</dbReference>
<gene>
    <name evidence="6" type="ORF">J2X20_005707</name>
</gene>
<feature type="domain" description="Type VI secretion system IcmF C-terminal" evidence="3">
    <location>
        <begin position="1060"/>
        <end position="1163"/>
    </location>
</feature>
<evidence type="ECO:0000256" key="2">
    <source>
        <dbReference type="SAM" id="Phobius"/>
    </source>
</evidence>
<dbReference type="RefSeq" id="WP_310272952.1">
    <property type="nucleotide sequence ID" value="NZ_JAVDXU010000007.1"/>
</dbReference>
<feature type="transmembrane region" description="Helical" evidence="2">
    <location>
        <begin position="45"/>
        <end position="64"/>
    </location>
</feature>
<dbReference type="InterPro" id="IPR027417">
    <property type="entry name" value="P-loop_NTPase"/>
</dbReference>
<name>A0ABU1YW04_ROSSA</name>
<feature type="domain" description="IcmF-related" evidence="4">
    <location>
        <begin position="505"/>
        <end position="812"/>
    </location>
</feature>
<dbReference type="Gene3D" id="3.40.50.300">
    <property type="entry name" value="P-loop containing nucleotide triphosphate hydrolases"/>
    <property type="match status" value="1"/>
</dbReference>
<evidence type="ECO:0000313" key="7">
    <source>
        <dbReference type="Proteomes" id="UP001180453"/>
    </source>
</evidence>
<dbReference type="InterPro" id="IPR010623">
    <property type="entry name" value="IcmF_C"/>
</dbReference>
<feature type="domain" description="Type VI secretion system component TssM1 N-terminal" evidence="5">
    <location>
        <begin position="194"/>
        <end position="452"/>
    </location>
</feature>
<evidence type="ECO:0000313" key="6">
    <source>
        <dbReference type="EMBL" id="MDR7273022.1"/>
    </source>
</evidence>
<dbReference type="Pfam" id="PF14331">
    <property type="entry name" value="IcmF-related_N"/>
    <property type="match status" value="1"/>
</dbReference>
<keyword evidence="2" id="KW-1133">Transmembrane helix</keyword>
<proteinExistence type="predicted"/>
<dbReference type="InterPro" id="IPR009612">
    <property type="entry name" value="IcmF-rel"/>
</dbReference>
<dbReference type="PANTHER" id="PTHR36153">
    <property type="entry name" value="INNER MEMBRANE PROTEIN-RELATED"/>
    <property type="match status" value="1"/>
</dbReference>
<dbReference type="CDD" id="cd00882">
    <property type="entry name" value="Ras_like_GTPase"/>
    <property type="match status" value="1"/>
</dbReference>
<comment type="caution">
    <text evidence="6">The sequence shown here is derived from an EMBL/GenBank/DDBJ whole genome shotgun (WGS) entry which is preliminary data.</text>
</comment>
<keyword evidence="7" id="KW-1185">Reference proteome</keyword>
<feature type="transmembrane region" description="Helical" evidence="2">
    <location>
        <begin position="447"/>
        <end position="469"/>
    </location>
</feature>
<evidence type="ECO:0000259" key="3">
    <source>
        <dbReference type="Pfam" id="PF06744"/>
    </source>
</evidence>
<dbReference type="InterPro" id="IPR025743">
    <property type="entry name" value="TssM1_N"/>
</dbReference>
<sequence>MKKVLSFLFHPLTLGIFFLGVISALVWWVGPLIAFGEHRPLDTSLARWITLAIIWLLGGLRLVWSQMRRRRINAALVKGMNAGPSAAAKEEGVLQERFTQAIDLLKKAPGSKKGLFGGGNSLYELPWYVFVGAPGSGKTTALLNAGLNFPLTEKLGQASVRGVGGTRNCEWWFSDEAVLIDTAGRYATQDSDKDTDAAAWDTFLGLLRKARPRRPINGVLLTISVQDLLALPPDQRKEQASRMRGRMQELQQRLGVKVPVYVMVTKCDLLAGFNETFGPMGKEERDQVFGFTFPLATQPGEEIMANFGGEFASLEKRLRERLIERMEAESDTLKRATIFAFPQQFGGLKGLLGGYLETVFGGGGALDEAPRLRGVYFTSGTQEGTPIDRVLGALARTFGVERRLTPPAAAKGKSYFLNHLLRKVIFVEQGLVGQNAQVERRSARLRLAGLATVGVITLTLLVGWGFSYFGNKRYIADIEAKLPALKDTVTALPPTSGSDPSALPEALAAIRDAAQPPGFALDNPPLSLGFGLFQGDKLDAGAQVSYHRLLQRALAPRVAARLEERLRTANRDNLEFAYESLKAYLMLYTPEHLDKPGLQAWVGLDWDANLEGSLGAEKVALLKNHLDALLSRGSFEVAQPMDKTLVASVREMLGAYPLEYRIFSRLRRAQIDGDLPPFTVAAAAGPQSPNVFVRASGASLTQGIPGMFTKDGYKKAFQTSVDRTAKQLAEEEAWVLGTNPATAKRLAEDKTLVNRVRRLYLEEYVKVWDNYLADVRLVKLNGLDRGIAVSRLLSAVDSPLAAFLRAASKETTLIDPVTNDNTIGKELNKRADDAVFAKGGELARLAGNQAKAPTAISSDGPLEKIVDDHFAALRRLVTGTPPPLDDVMKMFNEVYVQLSAVQEALKSKSPPPAGGGGGKLKAAAGQQPEPLRGALETLAEAADNQSRLVERQSLTGELQPVSEFCSRAIAGRYPVAQGSKVDVLPEDFGQFFAPGGMMDDFFTRKLAPLVDVGTNPWSFRPTGDGSKPVSPAALADFQRAARVREVFFRGGGKAPAFRVDVRVLELADGLKELTLDIDGQVSKFSAGSNQSVSLQWPGARLSSQIKLSAAPGGGAPVTFDGPWALFRLFDRFEVQGSPQQPERFVVVMNLDGHRARLEVTASSVFNPFRLRELQQFRCPGAL</sequence>
<dbReference type="InterPro" id="IPR053156">
    <property type="entry name" value="T6SS_TssM-like"/>
</dbReference>
<accession>A0ABU1YW04</accession>
<evidence type="ECO:0000259" key="5">
    <source>
        <dbReference type="Pfam" id="PF14331"/>
    </source>
</evidence>
<keyword evidence="2" id="KW-0472">Membrane</keyword>
<evidence type="ECO:0000259" key="4">
    <source>
        <dbReference type="Pfam" id="PF06761"/>
    </source>
</evidence>